<dbReference type="Proteomes" id="UP001396334">
    <property type="component" value="Unassembled WGS sequence"/>
</dbReference>
<feature type="region of interest" description="Disordered" evidence="1">
    <location>
        <begin position="39"/>
        <end position="68"/>
    </location>
</feature>
<sequence>MEQRNFHSSQHQIEKHIPQSKPDLCQLAVDDKLFCNYASNGCSKKPPPQQSVASASTSRRSSVIRTTVRRLQSSPIVADHPLKLLQPPNPTRCNINSEVVGASATMADENGLNGEANSHEASTSKSQEEAAEKISGVNGESPGSESGKGDEKTNSVPLYKLFENHGI</sequence>
<organism evidence="2 3">
    <name type="scientific">Hibiscus sabdariffa</name>
    <name type="common">roselle</name>
    <dbReference type="NCBI Taxonomy" id="183260"/>
    <lineage>
        <taxon>Eukaryota</taxon>
        <taxon>Viridiplantae</taxon>
        <taxon>Streptophyta</taxon>
        <taxon>Embryophyta</taxon>
        <taxon>Tracheophyta</taxon>
        <taxon>Spermatophyta</taxon>
        <taxon>Magnoliopsida</taxon>
        <taxon>eudicotyledons</taxon>
        <taxon>Gunneridae</taxon>
        <taxon>Pentapetalae</taxon>
        <taxon>rosids</taxon>
        <taxon>malvids</taxon>
        <taxon>Malvales</taxon>
        <taxon>Malvaceae</taxon>
        <taxon>Malvoideae</taxon>
        <taxon>Hibiscus</taxon>
    </lineage>
</organism>
<evidence type="ECO:0000313" key="2">
    <source>
        <dbReference type="EMBL" id="KAK9029288.1"/>
    </source>
</evidence>
<evidence type="ECO:0000256" key="1">
    <source>
        <dbReference type="SAM" id="MobiDB-lite"/>
    </source>
</evidence>
<gene>
    <name evidence="2" type="ORF">V6N11_026408</name>
</gene>
<feature type="compositionally biased region" description="Polar residues" evidence="1">
    <location>
        <begin position="115"/>
        <end position="125"/>
    </location>
</feature>
<reference evidence="2 3" key="1">
    <citation type="journal article" date="2024" name="G3 (Bethesda)">
        <title>Genome assembly of Hibiscus sabdariffa L. provides insights into metabolisms of medicinal natural products.</title>
        <authorList>
            <person name="Kim T."/>
        </authorList>
    </citation>
    <scope>NUCLEOTIDE SEQUENCE [LARGE SCALE GENOMIC DNA]</scope>
    <source>
        <strain evidence="2">TK-2024</strain>
        <tissue evidence="2">Old leaves</tissue>
    </source>
</reference>
<protein>
    <submittedName>
        <fullName evidence="2">Uncharacterized protein</fullName>
    </submittedName>
</protein>
<comment type="caution">
    <text evidence="2">The sequence shown here is derived from an EMBL/GenBank/DDBJ whole genome shotgun (WGS) entry which is preliminary data.</text>
</comment>
<name>A0ABR2SWE9_9ROSI</name>
<keyword evidence="3" id="KW-1185">Reference proteome</keyword>
<dbReference type="EMBL" id="JBBPBN010000011">
    <property type="protein sequence ID" value="KAK9029288.1"/>
    <property type="molecule type" value="Genomic_DNA"/>
</dbReference>
<feature type="compositionally biased region" description="Low complexity" evidence="1">
    <location>
        <begin position="51"/>
        <end position="68"/>
    </location>
</feature>
<accession>A0ABR2SWE9</accession>
<feature type="region of interest" description="Disordered" evidence="1">
    <location>
        <begin position="99"/>
        <end position="167"/>
    </location>
</feature>
<proteinExistence type="predicted"/>
<evidence type="ECO:0000313" key="3">
    <source>
        <dbReference type="Proteomes" id="UP001396334"/>
    </source>
</evidence>